<sequence>MSYHMLFRMIVGVACALLWTGVRVLSVGAAPVTFYFTGEISTVTATLGTARGFSPGHTFVGTYTFDTTTSDVVPSPSTGVYRGLTSFSVNMAGQAIVPSQQPIGLSDGIFVFNNEGAIQDRYSLSAFGTGPEVAGWQFRQMRIDVIDPSQSVFSNDTLPSTPPSLSAFAQRSASFAFTNRDALGNILGFGSVEGKLTSLSLVPIPPALLLFGTGVTLLAALRAAGRRGRGHAHH</sequence>
<accession>A0ABM8S5X8</accession>
<dbReference type="EMBL" id="CAJNBJ010000019">
    <property type="protein sequence ID" value="CAE6790945.1"/>
    <property type="molecule type" value="Genomic_DNA"/>
</dbReference>
<evidence type="ECO:0000313" key="3">
    <source>
        <dbReference type="Proteomes" id="UP000675880"/>
    </source>
</evidence>
<gene>
    <name evidence="2" type="ORF">NSPZN2_60005</name>
</gene>
<keyword evidence="1" id="KW-0472">Membrane</keyword>
<keyword evidence="1" id="KW-1133">Transmembrane helix</keyword>
<feature type="transmembrane region" description="Helical" evidence="1">
    <location>
        <begin position="204"/>
        <end position="224"/>
    </location>
</feature>
<protein>
    <submittedName>
        <fullName evidence="2">Uncharacterized protein</fullName>
    </submittedName>
</protein>
<name>A0ABM8S5X8_9BACT</name>
<reference evidence="2 3" key="1">
    <citation type="submission" date="2021-02" db="EMBL/GenBank/DDBJ databases">
        <authorList>
            <person name="Han P."/>
        </authorList>
    </citation>
    <scope>NUCLEOTIDE SEQUENCE [LARGE SCALE GENOMIC DNA]</scope>
    <source>
        <strain evidence="2">Candidatus Nitrospira sp. ZN2</strain>
    </source>
</reference>
<evidence type="ECO:0000313" key="2">
    <source>
        <dbReference type="EMBL" id="CAE6790945.1"/>
    </source>
</evidence>
<dbReference type="RefSeq" id="WP_213043875.1">
    <property type="nucleotide sequence ID" value="NZ_CAJNBJ010000019.1"/>
</dbReference>
<comment type="caution">
    <text evidence="2">The sequence shown here is derived from an EMBL/GenBank/DDBJ whole genome shotgun (WGS) entry which is preliminary data.</text>
</comment>
<evidence type="ECO:0000256" key="1">
    <source>
        <dbReference type="SAM" id="Phobius"/>
    </source>
</evidence>
<keyword evidence="3" id="KW-1185">Reference proteome</keyword>
<dbReference type="Proteomes" id="UP000675880">
    <property type="component" value="Unassembled WGS sequence"/>
</dbReference>
<keyword evidence="1" id="KW-0812">Transmembrane</keyword>
<proteinExistence type="predicted"/>
<organism evidence="2 3">
    <name type="scientific">Nitrospira defluvii</name>
    <dbReference type="NCBI Taxonomy" id="330214"/>
    <lineage>
        <taxon>Bacteria</taxon>
        <taxon>Pseudomonadati</taxon>
        <taxon>Nitrospirota</taxon>
        <taxon>Nitrospiria</taxon>
        <taxon>Nitrospirales</taxon>
        <taxon>Nitrospiraceae</taxon>
        <taxon>Nitrospira</taxon>
    </lineage>
</organism>